<organism evidence="1 2">
    <name type="scientific">Vararia minispora EC-137</name>
    <dbReference type="NCBI Taxonomy" id="1314806"/>
    <lineage>
        <taxon>Eukaryota</taxon>
        <taxon>Fungi</taxon>
        <taxon>Dikarya</taxon>
        <taxon>Basidiomycota</taxon>
        <taxon>Agaricomycotina</taxon>
        <taxon>Agaricomycetes</taxon>
        <taxon>Russulales</taxon>
        <taxon>Lachnocladiaceae</taxon>
        <taxon>Vararia</taxon>
    </lineage>
</organism>
<name>A0ACB8Q587_9AGAM</name>
<protein>
    <submittedName>
        <fullName evidence="1">Uncharacterized protein</fullName>
    </submittedName>
</protein>
<evidence type="ECO:0000313" key="1">
    <source>
        <dbReference type="EMBL" id="KAI0026914.1"/>
    </source>
</evidence>
<gene>
    <name evidence="1" type="ORF">K488DRAFT_91676</name>
</gene>
<sequence>MQEPSTSASVATENEGEITSNSLVNEASLEPGLYEDGEGEEKEPEEAPHLSRLEMGTFEAAVTNRITQQSTAHPVDDSDEQRVLRPSLLSSEEVDVEMHDMRASGSVDELVDTRRPGIEDSISQLLLNFLAVLDGSDAVEGLPDLMLESLKSLEVMSYVIYIDVPPV</sequence>
<reference evidence="1" key="2">
    <citation type="journal article" date="2022" name="New Phytol.">
        <title>Evolutionary transition to the ectomycorrhizal habit in the genomes of a hyperdiverse lineage of mushroom-forming fungi.</title>
        <authorList>
            <person name="Looney B."/>
            <person name="Miyauchi S."/>
            <person name="Morin E."/>
            <person name="Drula E."/>
            <person name="Courty P.E."/>
            <person name="Kohler A."/>
            <person name="Kuo A."/>
            <person name="LaButti K."/>
            <person name="Pangilinan J."/>
            <person name="Lipzen A."/>
            <person name="Riley R."/>
            <person name="Andreopoulos W."/>
            <person name="He G."/>
            <person name="Johnson J."/>
            <person name="Nolan M."/>
            <person name="Tritt A."/>
            <person name="Barry K.W."/>
            <person name="Grigoriev I.V."/>
            <person name="Nagy L.G."/>
            <person name="Hibbett D."/>
            <person name="Henrissat B."/>
            <person name="Matheny P.B."/>
            <person name="Labbe J."/>
            <person name="Martin F.M."/>
        </authorList>
    </citation>
    <scope>NUCLEOTIDE SEQUENCE</scope>
    <source>
        <strain evidence="1">EC-137</strain>
    </source>
</reference>
<reference evidence="1" key="1">
    <citation type="submission" date="2021-02" db="EMBL/GenBank/DDBJ databases">
        <authorList>
            <consortium name="DOE Joint Genome Institute"/>
            <person name="Ahrendt S."/>
            <person name="Looney B.P."/>
            <person name="Miyauchi S."/>
            <person name="Morin E."/>
            <person name="Drula E."/>
            <person name="Courty P.E."/>
            <person name="Chicoki N."/>
            <person name="Fauchery L."/>
            <person name="Kohler A."/>
            <person name="Kuo A."/>
            <person name="Labutti K."/>
            <person name="Pangilinan J."/>
            <person name="Lipzen A."/>
            <person name="Riley R."/>
            <person name="Andreopoulos W."/>
            <person name="He G."/>
            <person name="Johnson J."/>
            <person name="Barry K.W."/>
            <person name="Grigoriev I.V."/>
            <person name="Nagy L."/>
            <person name="Hibbett D."/>
            <person name="Henrissat B."/>
            <person name="Matheny P.B."/>
            <person name="Labbe J."/>
            <person name="Martin F."/>
        </authorList>
    </citation>
    <scope>NUCLEOTIDE SEQUENCE</scope>
    <source>
        <strain evidence="1">EC-137</strain>
    </source>
</reference>
<dbReference type="EMBL" id="MU274112">
    <property type="protein sequence ID" value="KAI0026914.1"/>
    <property type="molecule type" value="Genomic_DNA"/>
</dbReference>
<proteinExistence type="predicted"/>
<accession>A0ACB8Q587</accession>
<evidence type="ECO:0000313" key="2">
    <source>
        <dbReference type="Proteomes" id="UP000814128"/>
    </source>
</evidence>
<keyword evidence="2" id="KW-1185">Reference proteome</keyword>
<comment type="caution">
    <text evidence="1">The sequence shown here is derived from an EMBL/GenBank/DDBJ whole genome shotgun (WGS) entry which is preliminary data.</text>
</comment>
<dbReference type="Proteomes" id="UP000814128">
    <property type="component" value="Unassembled WGS sequence"/>
</dbReference>